<keyword evidence="2" id="KW-0472">Membrane</keyword>
<evidence type="ECO:0000256" key="2">
    <source>
        <dbReference type="SAM" id="Phobius"/>
    </source>
</evidence>
<evidence type="ECO:0000313" key="5">
    <source>
        <dbReference type="Proteomes" id="UP001153954"/>
    </source>
</evidence>
<comment type="caution">
    <text evidence="4">The sequence shown here is derived from an EMBL/GenBank/DDBJ whole genome shotgun (WGS) entry which is preliminary data.</text>
</comment>
<evidence type="ECO:0008006" key="6">
    <source>
        <dbReference type="Google" id="ProtNLM"/>
    </source>
</evidence>
<feature type="transmembrane region" description="Helical" evidence="2">
    <location>
        <begin position="639"/>
        <end position="661"/>
    </location>
</feature>
<dbReference type="EMBL" id="CAKOGL010000022">
    <property type="protein sequence ID" value="CAH2099964.1"/>
    <property type="molecule type" value="Genomic_DNA"/>
</dbReference>
<keyword evidence="2" id="KW-0812">Transmembrane</keyword>
<dbReference type="CDD" id="cd00112">
    <property type="entry name" value="LDLa"/>
    <property type="match status" value="1"/>
</dbReference>
<dbReference type="Proteomes" id="UP001153954">
    <property type="component" value="Unassembled WGS sequence"/>
</dbReference>
<sequence length="986" mass="114218">MGYNIFISIFVLVLCIKPKIDLAVVGRKYFHQPDLSEHCKRRVVPSVFLGNQVMEANSHVMQFSQLEVPYSCFISIRAESGYNIILVIELQSEYSLLKACSKNRNQLIVYELGETFGGYWGPQPNFMMEPRTRNYTQYYTIQTTPAITKTKRTNKYKDLTLKGPMQTSNQTEATDKEPDYIRMEVPLVNVSGNLQLVGQARHTYNAEEIFDFIYDVTPRNGVEYETSIMPLLQFSIRPQKIEGYDKTQRYELDYDVRKFTPDFRLTTKVFNRKMTSKKKKWFNNRRYYNSKKKNNAPYLLKDTTHNHQNSKPYYIKTLLYRPFNTKFSVTNNISSDINSFNNESVTSKLSLDRESSFHEKESTILIIDDQTTVKDILKNNNTHIKEINFYDNNSTKVQTEGNSFINNTPTSTTMPFETGTMVDHESWENIVQAAPVMAVVLNKTDIYLNNNKTKMTNQVRQKTVHIKQRKKRHIQALLIENSRPRNLTTKRAVSTEIEQVYRLSDLHDLARLVELQDDEIVGRVALRYLRNYLGSALFNMCDMSEPKARHTFLFNASRIVIALNNFTLDRMLLVATPAQSVLSSMSRCPPGSLECQAVGSRVCIDSTNSCDGIPNCGSYDIYDEDRLLCGTSNDLQFNVYLATLTFLAVLLTILYIVHYWVRRCIPGVSEAFFIYTDGSENTLYLDTIMRSPMDTDDASCKFLFSGHFFEDDLYQDNQAGANGNMCKKLLRKCCAFLLFKRKRNVKLSVDIIDEYEYKPEQLSKRFSFTELELRKYAPTTSKDQEIQTGESIEPIKNKDVKSELRYEKEPLRKTYTFNNYENYANELSLIKFAKETKSLSSQSVSLSVDKTEIKLKRHAIPNDEKEIRNTLYDDRSNRSPLIFEAISKTSEVCPERPKVKVETKCLRFEEEPTMIPLTENEESEADKNVARRSVLLGTSDKNKQEFDMITETREASSAAKDFVRFWGVKGKKGKRKEKRFSIKNRQ</sequence>
<dbReference type="InterPro" id="IPR002172">
    <property type="entry name" value="LDrepeatLR_classA_rpt"/>
</dbReference>
<feature type="signal peptide" evidence="3">
    <location>
        <begin position="1"/>
        <end position="22"/>
    </location>
</feature>
<name>A0AAU9UJV8_EUPED</name>
<protein>
    <recommendedName>
        <fullName evidence="6">CUB domain-containing protein</fullName>
    </recommendedName>
</protein>
<accession>A0AAU9UJV8</accession>
<keyword evidence="5" id="KW-1185">Reference proteome</keyword>
<organism evidence="4 5">
    <name type="scientific">Euphydryas editha</name>
    <name type="common">Edith's checkerspot</name>
    <dbReference type="NCBI Taxonomy" id="104508"/>
    <lineage>
        <taxon>Eukaryota</taxon>
        <taxon>Metazoa</taxon>
        <taxon>Ecdysozoa</taxon>
        <taxon>Arthropoda</taxon>
        <taxon>Hexapoda</taxon>
        <taxon>Insecta</taxon>
        <taxon>Pterygota</taxon>
        <taxon>Neoptera</taxon>
        <taxon>Endopterygota</taxon>
        <taxon>Lepidoptera</taxon>
        <taxon>Glossata</taxon>
        <taxon>Ditrysia</taxon>
        <taxon>Papilionoidea</taxon>
        <taxon>Nymphalidae</taxon>
        <taxon>Nymphalinae</taxon>
        <taxon>Euphydryas</taxon>
    </lineage>
</organism>
<keyword evidence="2" id="KW-1133">Transmembrane helix</keyword>
<evidence type="ECO:0000256" key="1">
    <source>
        <dbReference type="ARBA" id="ARBA00023157"/>
    </source>
</evidence>
<evidence type="ECO:0000256" key="3">
    <source>
        <dbReference type="SAM" id="SignalP"/>
    </source>
</evidence>
<keyword evidence="1" id="KW-1015">Disulfide bond</keyword>
<dbReference type="AlphaFoldDB" id="A0AAU9UJV8"/>
<feature type="chain" id="PRO_5043728917" description="CUB domain-containing protein" evidence="3">
    <location>
        <begin position="23"/>
        <end position="986"/>
    </location>
</feature>
<gene>
    <name evidence="4" type="ORF">EEDITHA_LOCUS14882</name>
</gene>
<keyword evidence="3" id="KW-0732">Signal</keyword>
<proteinExistence type="predicted"/>
<reference evidence="4" key="1">
    <citation type="submission" date="2022-03" db="EMBL/GenBank/DDBJ databases">
        <authorList>
            <person name="Tunstrom K."/>
        </authorList>
    </citation>
    <scope>NUCLEOTIDE SEQUENCE</scope>
</reference>
<evidence type="ECO:0000313" key="4">
    <source>
        <dbReference type="EMBL" id="CAH2099964.1"/>
    </source>
</evidence>